<dbReference type="FunCoup" id="A0A6J2XGT5">
    <property type="interactions" value="484"/>
</dbReference>
<keyword evidence="15" id="KW-1185">Reference proteome</keyword>
<evidence type="ECO:0000256" key="5">
    <source>
        <dbReference type="ARBA" id="ARBA00022729"/>
    </source>
</evidence>
<name>A0A6J2XGT5_SITOR</name>
<proteinExistence type="inferred from homology"/>
<evidence type="ECO:0000256" key="14">
    <source>
        <dbReference type="SAM" id="SignalP"/>
    </source>
</evidence>
<keyword evidence="5 14" id="KW-0732">Signal</keyword>
<evidence type="ECO:0000256" key="11">
    <source>
        <dbReference type="RuleBase" id="RU003518"/>
    </source>
</evidence>
<evidence type="ECO:0000256" key="6">
    <source>
        <dbReference type="ARBA" id="ARBA00022974"/>
    </source>
</evidence>
<dbReference type="Pfam" id="PF01153">
    <property type="entry name" value="Glypican"/>
    <property type="match status" value="1"/>
</dbReference>
<dbReference type="GeneID" id="115878112"/>
<dbReference type="PANTHER" id="PTHR10822">
    <property type="entry name" value="GLYPICAN"/>
    <property type="match status" value="1"/>
</dbReference>
<dbReference type="GO" id="GO:1905475">
    <property type="term" value="P:regulation of protein localization to membrane"/>
    <property type="evidence" value="ECO:0007669"/>
    <property type="project" value="TreeGrafter"/>
</dbReference>
<evidence type="ECO:0000256" key="1">
    <source>
        <dbReference type="ARBA" id="ARBA00004609"/>
    </source>
</evidence>
<dbReference type="OrthoDB" id="10010764at2759"/>
<evidence type="ECO:0000313" key="16">
    <source>
        <dbReference type="RefSeq" id="XP_030750341.1"/>
    </source>
</evidence>
<feature type="signal peptide" evidence="14">
    <location>
        <begin position="1"/>
        <end position="34"/>
    </location>
</feature>
<comment type="similarity">
    <text evidence="2 11">Belongs to the glypican family.</text>
</comment>
<dbReference type="GO" id="GO:0016477">
    <property type="term" value="P:cell migration"/>
    <property type="evidence" value="ECO:0007669"/>
    <property type="project" value="TreeGrafter"/>
</dbReference>
<evidence type="ECO:0000256" key="13">
    <source>
        <dbReference type="SAM" id="MobiDB-lite"/>
    </source>
</evidence>
<comment type="function">
    <text evidence="12">Cell surface proteoglycan.</text>
</comment>
<keyword evidence="6 12" id="KW-0654">Proteoglycan</keyword>
<dbReference type="AlphaFoldDB" id="A0A6J2XGT5"/>
<feature type="region of interest" description="Disordered" evidence="13">
    <location>
        <begin position="364"/>
        <end position="398"/>
    </location>
</feature>
<dbReference type="InterPro" id="IPR001863">
    <property type="entry name" value="Glypican"/>
</dbReference>
<dbReference type="RefSeq" id="XP_030750341.1">
    <property type="nucleotide sequence ID" value="XM_030894481.1"/>
</dbReference>
<keyword evidence="4 12" id="KW-0336">GPI-anchor</keyword>
<dbReference type="GO" id="GO:0005576">
    <property type="term" value="C:extracellular region"/>
    <property type="evidence" value="ECO:0007669"/>
    <property type="project" value="TreeGrafter"/>
</dbReference>
<evidence type="ECO:0000256" key="10">
    <source>
        <dbReference type="ARBA" id="ARBA00023288"/>
    </source>
</evidence>
<dbReference type="GO" id="GO:0009986">
    <property type="term" value="C:cell surface"/>
    <property type="evidence" value="ECO:0007669"/>
    <property type="project" value="TreeGrafter"/>
</dbReference>
<reference evidence="16" key="1">
    <citation type="submission" date="2025-08" db="UniProtKB">
        <authorList>
            <consortium name="RefSeq"/>
        </authorList>
    </citation>
    <scope>IDENTIFICATION</scope>
    <source>
        <tissue evidence="16">Gonads</tissue>
    </source>
</reference>
<dbReference type="KEGG" id="soy:115878112"/>
<evidence type="ECO:0000256" key="3">
    <source>
        <dbReference type="ARBA" id="ARBA00022475"/>
    </source>
</evidence>
<evidence type="ECO:0000256" key="4">
    <source>
        <dbReference type="ARBA" id="ARBA00022622"/>
    </source>
</evidence>
<keyword evidence="3" id="KW-1003">Cell membrane</keyword>
<feature type="region of interest" description="Disordered" evidence="13">
    <location>
        <begin position="492"/>
        <end position="558"/>
    </location>
</feature>
<feature type="chain" id="PRO_5026883592" evidence="14">
    <location>
        <begin position="35"/>
        <end position="591"/>
    </location>
</feature>
<evidence type="ECO:0000256" key="2">
    <source>
        <dbReference type="ARBA" id="ARBA00010260"/>
    </source>
</evidence>
<gene>
    <name evidence="16" type="primary">LOC115878112</name>
</gene>
<protein>
    <submittedName>
        <fullName evidence="16">Glypican-6</fullName>
    </submittedName>
</protein>
<evidence type="ECO:0000313" key="15">
    <source>
        <dbReference type="Proteomes" id="UP000504635"/>
    </source>
</evidence>
<dbReference type="GO" id="GO:0045202">
    <property type="term" value="C:synapse"/>
    <property type="evidence" value="ECO:0007669"/>
    <property type="project" value="TreeGrafter"/>
</dbReference>
<keyword evidence="8" id="KW-0325">Glycoprotein</keyword>
<evidence type="ECO:0000256" key="12">
    <source>
        <dbReference type="RuleBase" id="RU003519"/>
    </source>
</evidence>
<sequence>MAVMNRIVSGRVKMCRLQSVVLFFVMFVAETAFANPASCELVRKDMELRGIPNADVLVKPQNGSICGEGSCCSTRLEDSLEKISRQYMDKYIKDAVLKVSSLIETRAKKFDEIFRDMMNNSKLEFHSMFQRTYGKIYLDNAEVFSDFFNELETYYRKGTVRLSETMDTFFGILYQRMFTVLNAQYQFDDKYLGCVTEHMTELNPFGDVPYKLSHQLCRAFIATRTFYKALMRAAEAARTVTSLAIDDECSSSMTVMQHCGHCRGEVGAGACWRYCADTVTSCLRHYIQLSDSWDSFVDAIDKVADRLIGPYNIETVVEPLNIKISEAIMNFQENGKDVSQKIFQKCGKPALIRPTRRAVYENQPEDNPNLEIQEDPLKMGGGQSKKKHKKVTEKPDTGPNLDKLVTEIKTKIKDTKKFWLQLPYQYCSNESISAGPSDNGNCWNGTTVGTYDQSTPKSTTSENSLISEQIFVLNGITEKLRKAYQGMEVEIIDDTEESFDGSGSGSGDGGDDEDNDQEENYPDTKKNSDLNFNRGEEGYPTIPPSSSTAPPEVVRTSSANTNNSMSLARALVQYLVPLVMAWFGGAIKDLL</sequence>
<dbReference type="GO" id="GO:0005886">
    <property type="term" value="C:plasma membrane"/>
    <property type="evidence" value="ECO:0007669"/>
    <property type="project" value="UniProtKB-SubCell"/>
</dbReference>
<feature type="compositionally biased region" description="Acidic residues" evidence="13">
    <location>
        <begin position="509"/>
        <end position="521"/>
    </location>
</feature>
<organism evidence="15 16">
    <name type="scientific">Sitophilus oryzae</name>
    <name type="common">Rice weevil</name>
    <name type="synonym">Curculio oryzae</name>
    <dbReference type="NCBI Taxonomy" id="7048"/>
    <lineage>
        <taxon>Eukaryota</taxon>
        <taxon>Metazoa</taxon>
        <taxon>Ecdysozoa</taxon>
        <taxon>Arthropoda</taxon>
        <taxon>Hexapoda</taxon>
        <taxon>Insecta</taxon>
        <taxon>Pterygota</taxon>
        <taxon>Neoptera</taxon>
        <taxon>Endopterygota</taxon>
        <taxon>Coleoptera</taxon>
        <taxon>Polyphaga</taxon>
        <taxon>Cucujiformia</taxon>
        <taxon>Curculionidae</taxon>
        <taxon>Dryophthorinae</taxon>
        <taxon>Sitophilus</taxon>
    </lineage>
</organism>
<dbReference type="PANTHER" id="PTHR10822:SF30">
    <property type="entry name" value="DALLY-LIKE, ISOFORM A"/>
    <property type="match status" value="1"/>
</dbReference>
<evidence type="ECO:0000256" key="9">
    <source>
        <dbReference type="ARBA" id="ARBA00023207"/>
    </source>
</evidence>
<dbReference type="GO" id="GO:0009966">
    <property type="term" value="P:regulation of signal transduction"/>
    <property type="evidence" value="ECO:0007669"/>
    <property type="project" value="InterPro"/>
</dbReference>
<evidence type="ECO:0000256" key="8">
    <source>
        <dbReference type="ARBA" id="ARBA00023180"/>
    </source>
</evidence>
<evidence type="ECO:0000256" key="7">
    <source>
        <dbReference type="ARBA" id="ARBA00023136"/>
    </source>
</evidence>
<comment type="subcellular location">
    <subcellularLocation>
        <location evidence="1 12">Cell membrane</location>
        <topology evidence="1 12">Lipid-anchor</topology>
        <topology evidence="1 12">GPI-anchor</topology>
    </subcellularLocation>
</comment>
<keyword evidence="9 12" id="KW-0357">Heparan sulfate</keyword>
<dbReference type="Proteomes" id="UP000504635">
    <property type="component" value="Unplaced"/>
</dbReference>
<dbReference type="CTD" id="39596"/>
<keyword evidence="10 12" id="KW-0449">Lipoprotein</keyword>
<dbReference type="InParanoid" id="A0A6J2XGT5"/>
<dbReference type="GO" id="GO:0098552">
    <property type="term" value="C:side of membrane"/>
    <property type="evidence" value="ECO:0007669"/>
    <property type="project" value="UniProtKB-KW"/>
</dbReference>
<keyword evidence="7 12" id="KW-0472">Membrane</keyword>
<accession>A0A6J2XGT5</accession>